<dbReference type="EMBL" id="CP011361">
    <property type="protein sequence ID" value="AKG05557.1"/>
    <property type="molecule type" value="Genomic_DNA"/>
</dbReference>
<dbReference type="RefSeq" id="WP_008592600.1">
    <property type="nucleotide sequence ID" value="NZ_AMPQ01000045.1"/>
</dbReference>
<dbReference type="Pfam" id="PF02037">
    <property type="entry name" value="SAP"/>
    <property type="match status" value="1"/>
</dbReference>
<dbReference type="AlphaFoldDB" id="K2G5D1"/>
<keyword evidence="4" id="KW-1185">Reference proteome</keyword>
<accession>K2G5D1</accession>
<evidence type="ECO:0000313" key="2">
    <source>
        <dbReference type="EMBL" id="AKG05557.1"/>
    </source>
</evidence>
<evidence type="ECO:0000313" key="3">
    <source>
        <dbReference type="EMBL" id="EKE30448.1"/>
    </source>
</evidence>
<protein>
    <recommendedName>
        <fullName evidence="1">SAP domain-containing protein</fullName>
    </recommendedName>
</protein>
<evidence type="ECO:0000313" key="5">
    <source>
        <dbReference type="Proteomes" id="UP000092654"/>
    </source>
</evidence>
<dbReference type="Proteomes" id="UP000011746">
    <property type="component" value="Unassembled WGS sequence"/>
</dbReference>
<dbReference type="InterPro" id="IPR036361">
    <property type="entry name" value="SAP_dom_sf"/>
</dbReference>
<dbReference type="KEGG" id="sje:AAV35_012890"/>
<dbReference type="PROSITE" id="PS50800">
    <property type="entry name" value="SAP"/>
    <property type="match status" value="1"/>
</dbReference>
<reference evidence="5" key="2">
    <citation type="submission" date="2015-06" db="EMBL/GenBank/DDBJ databases">
        <title>Salimicrobium jeotgali MJ3, isolated from Myulchi jeot, a traditional Korean fermented seafood.</title>
        <authorList>
            <person name="Kim K.H."/>
            <person name="Jeon C.O."/>
            <person name="Jin H.M."/>
        </authorList>
    </citation>
    <scope>NUCLEOTIDE SEQUENCE [LARGE SCALE GENOMIC DNA]</scope>
    <source>
        <strain evidence="5">MJ3</strain>
    </source>
</reference>
<sequence>MGILSWLKKLSGDSENQKNTTDLSSSTKSDGTHFDINPVYRKKLSNDLFPGEVLLLNWINGNSIPESFPNYFAYHYGIDASSSLDRLISGGFLRYATATETITKLKNDELKEILKSHDLKVSGKKADLIDRIQEYLSSNEIEEEVNKYSSKLFLTDKGQEVFEEFYYIVPAHRFGSKDGSYNVANAIKFIKNSKAGVTNYDIALDLLKKEEKSNLKSENFGLYRNNKLYLYDLHKREAMNDYSFMYILQVFIMDMSGLDNAQYIDKPESIMFAPGIRNNIIKEIERNQMNESQVHTKFSEAWNHLIPDLPFHYLTEEECLSALWLFIDEEEEKARQLITNSYKNLNKNEITKKTNLYFLDDLI</sequence>
<organism evidence="3 4">
    <name type="scientific">Salimicrobium jeotgali</name>
    <dbReference type="NCBI Taxonomy" id="1230341"/>
    <lineage>
        <taxon>Bacteria</taxon>
        <taxon>Bacillati</taxon>
        <taxon>Bacillota</taxon>
        <taxon>Bacilli</taxon>
        <taxon>Bacillales</taxon>
        <taxon>Bacillaceae</taxon>
        <taxon>Salimicrobium</taxon>
    </lineage>
</organism>
<dbReference type="InterPro" id="IPR003034">
    <property type="entry name" value="SAP_dom"/>
</dbReference>
<dbReference type="eggNOG" id="ENOG5033C5Y">
    <property type="taxonomic scope" value="Bacteria"/>
</dbReference>
<evidence type="ECO:0000259" key="1">
    <source>
        <dbReference type="PROSITE" id="PS50800"/>
    </source>
</evidence>
<name>K2G5D1_9BACI</name>
<dbReference type="EMBL" id="AMPQ01000045">
    <property type="protein sequence ID" value="EKE30448.1"/>
    <property type="molecule type" value="Genomic_DNA"/>
</dbReference>
<proteinExistence type="predicted"/>
<reference evidence="2" key="3">
    <citation type="submission" date="2016-11" db="EMBL/GenBank/DDBJ databases">
        <title>Salimicrobium jeotgali MJ3, isolated from Myulchi jeot, a traditional Korean fermented seafood.</title>
        <authorList>
            <person name="Kim K.H."/>
            <person name="Jeon C.O."/>
            <person name="Jin H.M."/>
        </authorList>
    </citation>
    <scope>NUCLEOTIDE SEQUENCE</scope>
    <source>
        <strain evidence="2">MJ3</strain>
    </source>
</reference>
<reference evidence="3 4" key="1">
    <citation type="journal article" date="2012" name="J. Bacteriol.">
        <title>Draft Genome Sequence of Salimicrobium sp. Strain MJ3, Isolated from Myulchi-Jeot, Korean Fermented Seafood.</title>
        <authorList>
            <person name="Lee S.H."/>
            <person name="Jung J.Y."/>
            <person name="Jeon C.O."/>
        </authorList>
    </citation>
    <scope>NUCLEOTIDE SEQUENCE [LARGE SCALE GENOMIC DNA]</scope>
    <source>
        <strain evidence="3 4">MJ3</strain>
    </source>
</reference>
<dbReference type="Proteomes" id="UP000092654">
    <property type="component" value="Chromosome"/>
</dbReference>
<dbReference type="Gene3D" id="1.10.720.30">
    <property type="entry name" value="SAP domain"/>
    <property type="match status" value="1"/>
</dbReference>
<evidence type="ECO:0000313" key="4">
    <source>
        <dbReference type="Proteomes" id="UP000011746"/>
    </source>
</evidence>
<feature type="domain" description="SAP" evidence="1">
    <location>
        <begin position="102"/>
        <end position="136"/>
    </location>
</feature>
<dbReference type="STRING" id="1230341.AAV35_012890"/>
<dbReference type="SMART" id="SM00513">
    <property type="entry name" value="SAP"/>
    <property type="match status" value="1"/>
</dbReference>
<gene>
    <name evidence="2" type="ORF">AAV35_012890</name>
    <name evidence="3" type="ORF">MJ3_13444</name>
</gene>
<dbReference type="SUPFAM" id="SSF68906">
    <property type="entry name" value="SAP domain"/>
    <property type="match status" value="1"/>
</dbReference>